<gene>
    <name evidence="5" type="ORF">OS145_01692</name>
</gene>
<keyword evidence="6" id="KW-1185">Reference proteome</keyword>
<comment type="similarity">
    <text evidence="1">Belongs to the type-I restriction system S methylase family.</text>
</comment>
<keyword evidence="3" id="KW-0238">DNA-binding</keyword>
<dbReference type="InterPro" id="IPR000055">
    <property type="entry name" value="Restrct_endonuc_typeI_TRD"/>
</dbReference>
<feature type="domain" description="Type I restriction modification DNA specificity" evidence="4">
    <location>
        <begin position="218"/>
        <end position="390"/>
    </location>
</feature>
<dbReference type="Pfam" id="PF01420">
    <property type="entry name" value="Methylase_S"/>
    <property type="match status" value="2"/>
</dbReference>
<evidence type="ECO:0000256" key="2">
    <source>
        <dbReference type="ARBA" id="ARBA00022747"/>
    </source>
</evidence>
<evidence type="ECO:0000313" key="6">
    <source>
        <dbReference type="Proteomes" id="UP000016543"/>
    </source>
</evidence>
<feature type="domain" description="Type I restriction modification DNA specificity" evidence="4">
    <location>
        <begin position="26"/>
        <end position="186"/>
    </location>
</feature>
<dbReference type="EMBL" id="AAMX01000003">
    <property type="protein sequence ID" value="EAQ32831.1"/>
    <property type="molecule type" value="Genomic_DNA"/>
</dbReference>
<dbReference type="InterPro" id="IPR044946">
    <property type="entry name" value="Restrct_endonuc_typeI_TRD_sf"/>
</dbReference>
<dbReference type="SUPFAM" id="SSF116734">
    <property type="entry name" value="DNA methylase specificity domain"/>
    <property type="match status" value="2"/>
</dbReference>
<organism evidence="5 6">
    <name type="scientific">Idiomarina baltica OS145</name>
    <dbReference type="NCBI Taxonomy" id="314276"/>
    <lineage>
        <taxon>Bacteria</taxon>
        <taxon>Pseudomonadati</taxon>
        <taxon>Pseudomonadota</taxon>
        <taxon>Gammaproteobacteria</taxon>
        <taxon>Alteromonadales</taxon>
        <taxon>Idiomarinaceae</taxon>
        <taxon>Idiomarina</taxon>
    </lineage>
</organism>
<reference evidence="5 6" key="1">
    <citation type="submission" date="2006-01" db="EMBL/GenBank/DDBJ databases">
        <authorList>
            <person name="Brettar I."/>
            <person name="Hofle M."/>
            <person name="Ferriera S."/>
            <person name="Johnson J."/>
            <person name="Kravitz S."/>
            <person name="Halpern A."/>
            <person name="Remington K."/>
            <person name="Beeson K."/>
            <person name="Tran B."/>
            <person name="Rogers Y.-H."/>
            <person name="Friedman R."/>
            <person name="Venter J.C."/>
        </authorList>
    </citation>
    <scope>NUCLEOTIDE SEQUENCE [LARGE SCALE GENOMIC DNA]</scope>
    <source>
        <strain evidence="5 6">OS145</strain>
    </source>
</reference>
<dbReference type="RefSeq" id="WP_006955674.1">
    <property type="nucleotide sequence ID" value="NZ_CH672405.1"/>
</dbReference>
<protein>
    <submittedName>
        <fullName evidence="5">Type IC restriction-modification system specificity subunit</fullName>
    </submittedName>
</protein>
<proteinExistence type="inferred from homology"/>
<dbReference type="PANTHER" id="PTHR30408:SF12">
    <property type="entry name" value="TYPE I RESTRICTION ENZYME MJAVIII SPECIFICITY SUBUNIT"/>
    <property type="match status" value="1"/>
</dbReference>
<sequence>MARKLDESSVPKRWRYELLDKMATRCSGHTPSKSYPEYWNGGIKWVSLTDSYRLDQGYIYETDKEISAEGIKNSSAQLHPAETVILSRDAGIGKSAVLAEPMAVSQHFIAWICDNKETLHSWFLYNWLQLNKPEFERQAVGSTIKTIGLPYFKKLKVLAPPFSEQQKIAQILSTWDKAITTTEQLLANSQQQKKALMQQLLTGKKRLLDENGVRFGGEWECFTLNDLFTFKRGKGLSKSDISTTGKNRCVLYGELYTRYAEVIDNVNSRTDKNEAELSESGDILIPSSTTTSGIDLANATAILENGVLLGGDINILRPRSKLSSQFMAHVLTHIKRYEIASLAQGITIIHLYGSDLKKLKVWIPRKLDEQIKISQVLSAIDKASLKLQIKLDILKQEKKSLMQQLLTGKRRVKVDEEAA</sequence>
<dbReference type="PANTHER" id="PTHR30408">
    <property type="entry name" value="TYPE-1 RESTRICTION ENZYME ECOKI SPECIFICITY PROTEIN"/>
    <property type="match status" value="1"/>
</dbReference>
<dbReference type="InterPro" id="IPR052021">
    <property type="entry name" value="Type-I_RS_S_subunit"/>
</dbReference>
<accession>A0ABM9WP86</accession>
<evidence type="ECO:0000313" key="5">
    <source>
        <dbReference type="EMBL" id="EAQ32831.1"/>
    </source>
</evidence>
<evidence type="ECO:0000256" key="1">
    <source>
        <dbReference type="ARBA" id="ARBA00010923"/>
    </source>
</evidence>
<evidence type="ECO:0000256" key="3">
    <source>
        <dbReference type="ARBA" id="ARBA00023125"/>
    </source>
</evidence>
<keyword evidence="2" id="KW-0680">Restriction system</keyword>
<dbReference type="Proteomes" id="UP000016543">
    <property type="component" value="Unassembled WGS sequence"/>
</dbReference>
<dbReference type="Gene3D" id="1.10.287.1120">
    <property type="entry name" value="Bipartite methylase S protein"/>
    <property type="match status" value="1"/>
</dbReference>
<evidence type="ECO:0000259" key="4">
    <source>
        <dbReference type="Pfam" id="PF01420"/>
    </source>
</evidence>
<dbReference type="CDD" id="cd17248">
    <property type="entry name" value="RMtype1_S_AmiI-TRD2-CR2_like"/>
    <property type="match status" value="1"/>
</dbReference>
<comment type="caution">
    <text evidence="5">The sequence shown here is derived from an EMBL/GenBank/DDBJ whole genome shotgun (WGS) entry which is preliminary data.</text>
</comment>
<dbReference type="Gene3D" id="3.90.220.20">
    <property type="entry name" value="DNA methylase specificity domains"/>
    <property type="match status" value="2"/>
</dbReference>
<name>A0ABM9WP86_9GAMM</name>